<comment type="function">
    <text evidence="6">Exhibits a very high intrinsic GTPase hydrolysis rate. Involved in the addition of a carboxymethylaminomethyl (cmnm) group at the wobble position (U34) of certain tRNAs, forming tRNA-cmnm(5)s(2)U34.</text>
</comment>
<evidence type="ECO:0000259" key="8">
    <source>
        <dbReference type="Pfam" id="PF01926"/>
    </source>
</evidence>
<keyword evidence="6" id="KW-0460">Magnesium</keyword>
<dbReference type="PANTHER" id="PTHR42714">
    <property type="entry name" value="TRNA MODIFICATION GTPASE GTPBP3"/>
    <property type="match status" value="1"/>
</dbReference>
<feature type="binding site" evidence="6">
    <location>
        <position position="89"/>
    </location>
    <ligand>
        <name>(6S)-5-formyl-5,6,7,8-tetrahydrofolate</name>
        <dbReference type="ChEBI" id="CHEBI:57457"/>
    </ligand>
</feature>
<accession>A0ABS1E2G7</accession>
<evidence type="ECO:0000259" key="9">
    <source>
        <dbReference type="Pfam" id="PF10396"/>
    </source>
</evidence>
<comment type="subcellular location">
    <subcellularLocation>
        <location evidence="6">Cytoplasm</location>
    </subcellularLocation>
</comment>
<dbReference type="HAMAP" id="MF_00379">
    <property type="entry name" value="GTPase_MnmE"/>
    <property type="match status" value="1"/>
</dbReference>
<evidence type="ECO:0000256" key="5">
    <source>
        <dbReference type="ARBA" id="ARBA00023134"/>
    </source>
</evidence>
<feature type="binding site" evidence="6">
    <location>
        <position position="31"/>
    </location>
    <ligand>
        <name>(6S)-5-formyl-5,6,7,8-tetrahydrofolate</name>
        <dbReference type="ChEBI" id="CHEBI:57457"/>
    </ligand>
</feature>
<sequence length="465" mass="48554">MAHHAQRGEGRVDSIFAAATPPGRGGVAVIRLSGPEARAIAGRLTGALPPPRQAQLRAFRDPAGGEVLDRGIVLLFPAPASYTGEDVVELQGHGGPAVVRSLLDALRRAGGRLAQPGEFTERAFLNGRMDLSQAEGVAALIEADSEAARRAAMRSVEGAFGQRVAELGAALADRRARLEAGLDFPDEEEPAEAGQAALADDLDRLREQLGEIRARAGAGWRLSQGQRVALVGPPNAGKSSLLNALTESEAAIVAATPGTTRDVIRETARVAGQALELLDTAGLRPAAEQEEVEREGARRARASAEGADALLLVVEEGAAPGPEAEEMALSRPERPVLLIRNKIDRSGRPPGLGEEPLGGRPVTAAAVSAHTGAGLEAVREWLEASLQAAAGAEEPWAARERHLEALADAEQALGEARRLAGDGEALEDLVADALRRAQQRLGAITGAVSSEDLLDRIFSSFCIGK</sequence>
<dbReference type="Pfam" id="PF10396">
    <property type="entry name" value="TrmE_N"/>
    <property type="match status" value="1"/>
</dbReference>
<dbReference type="PANTHER" id="PTHR42714:SF2">
    <property type="entry name" value="TRNA MODIFICATION GTPASE GTPBP3, MITOCHONDRIAL"/>
    <property type="match status" value="1"/>
</dbReference>
<dbReference type="Pfam" id="PF12631">
    <property type="entry name" value="MnmE_helical"/>
    <property type="match status" value="1"/>
</dbReference>
<comment type="similarity">
    <text evidence="1 6 7">Belongs to the TRAFAC class TrmE-Era-EngA-EngB-Septin-like GTPase superfamily. TrmE GTPase family.</text>
</comment>
<evidence type="ECO:0000256" key="7">
    <source>
        <dbReference type="RuleBase" id="RU003313"/>
    </source>
</evidence>
<keyword evidence="6" id="KW-0479">Metal-binding</keyword>
<keyword evidence="12" id="KW-1185">Reference proteome</keyword>
<dbReference type="CDD" id="cd04164">
    <property type="entry name" value="trmE"/>
    <property type="match status" value="1"/>
</dbReference>
<dbReference type="Gene3D" id="3.40.50.300">
    <property type="entry name" value="P-loop containing nucleotide triphosphate hydrolases"/>
    <property type="match status" value="1"/>
</dbReference>
<feature type="binding site" evidence="6">
    <location>
        <begin position="254"/>
        <end position="260"/>
    </location>
    <ligand>
        <name>GTP</name>
        <dbReference type="ChEBI" id="CHEBI:37565"/>
    </ligand>
</feature>
<dbReference type="PRINTS" id="PR00326">
    <property type="entry name" value="GTP1OBG"/>
</dbReference>
<dbReference type="NCBIfam" id="TIGR00231">
    <property type="entry name" value="small_GTP"/>
    <property type="match status" value="1"/>
</dbReference>
<evidence type="ECO:0000256" key="1">
    <source>
        <dbReference type="ARBA" id="ARBA00011043"/>
    </source>
</evidence>
<dbReference type="NCBIfam" id="NF003661">
    <property type="entry name" value="PRK05291.1-3"/>
    <property type="match status" value="1"/>
</dbReference>
<gene>
    <name evidence="6" type="primary">mnmE</name>
    <name evidence="6" type="synonym">trmE</name>
    <name evidence="11" type="ORF">CKO13_02830</name>
</gene>
<dbReference type="Gene3D" id="3.30.1360.120">
    <property type="entry name" value="Probable tRNA modification gtpase trme, domain 1"/>
    <property type="match status" value="1"/>
</dbReference>
<keyword evidence="3 6" id="KW-0547">Nucleotide-binding</keyword>
<comment type="caution">
    <text evidence="6">Lacks conserved residue(s) required for the propagation of feature annotation.</text>
</comment>
<feature type="binding site" evidence="6">
    <location>
        <begin position="235"/>
        <end position="240"/>
    </location>
    <ligand>
        <name>GTP</name>
        <dbReference type="ChEBI" id="CHEBI:37565"/>
    </ligand>
</feature>
<reference evidence="11 12" key="1">
    <citation type="journal article" date="2020" name="Microorganisms">
        <title>Osmotic Adaptation and Compatible Solute Biosynthesis of Phototrophic Bacteria as Revealed from Genome Analyses.</title>
        <authorList>
            <person name="Imhoff J.F."/>
            <person name="Rahn T."/>
            <person name="Kunzel S."/>
            <person name="Keller A."/>
            <person name="Neulinger S.C."/>
        </authorList>
    </citation>
    <scope>NUCLEOTIDE SEQUENCE [LARGE SCALE GENOMIC DNA]</scope>
    <source>
        <strain evidence="11 12">DSM 15116</strain>
    </source>
</reference>
<keyword evidence="4 6" id="KW-0630">Potassium</keyword>
<dbReference type="SUPFAM" id="SSF52540">
    <property type="entry name" value="P-loop containing nucleoside triphosphate hydrolases"/>
    <property type="match status" value="1"/>
</dbReference>
<proteinExistence type="inferred from homology"/>
<feature type="binding site" evidence="6">
    <location>
        <position position="239"/>
    </location>
    <ligand>
        <name>Mg(2+)</name>
        <dbReference type="ChEBI" id="CHEBI:18420"/>
    </ligand>
</feature>
<keyword evidence="5 6" id="KW-0342">GTP-binding</keyword>
<feature type="binding site" evidence="6">
    <location>
        <position position="128"/>
    </location>
    <ligand>
        <name>(6S)-5-formyl-5,6,7,8-tetrahydrofolate</name>
        <dbReference type="ChEBI" id="CHEBI:57457"/>
    </ligand>
</feature>
<feature type="domain" description="G" evidence="8">
    <location>
        <begin position="227"/>
        <end position="342"/>
    </location>
</feature>
<dbReference type="CDD" id="cd14858">
    <property type="entry name" value="TrmE_N"/>
    <property type="match status" value="1"/>
</dbReference>
<dbReference type="EMBL" id="NRSH01000017">
    <property type="protein sequence ID" value="MBK1725970.1"/>
    <property type="molecule type" value="Genomic_DNA"/>
</dbReference>
<dbReference type="Gene3D" id="1.20.120.430">
    <property type="entry name" value="tRNA modification GTPase MnmE domain 2"/>
    <property type="match status" value="1"/>
</dbReference>
<dbReference type="NCBIfam" id="TIGR00450">
    <property type="entry name" value="mnmE_trmE_thdF"/>
    <property type="match status" value="1"/>
</dbReference>
<keyword evidence="6" id="KW-0378">Hydrolase</keyword>
<feature type="domain" description="MnmE helical" evidence="10">
    <location>
        <begin position="131"/>
        <end position="462"/>
    </location>
</feature>
<dbReference type="InterPro" id="IPR025867">
    <property type="entry name" value="MnmE_helical"/>
</dbReference>
<evidence type="ECO:0000256" key="3">
    <source>
        <dbReference type="ARBA" id="ARBA00022741"/>
    </source>
</evidence>
<dbReference type="InterPro" id="IPR027368">
    <property type="entry name" value="MnmE_dom2"/>
</dbReference>
<name>A0ABS1E2G7_9GAMM</name>
<dbReference type="InterPro" id="IPR018948">
    <property type="entry name" value="GTP-bd_TrmE_N"/>
</dbReference>
<dbReference type="InterPro" id="IPR006073">
    <property type="entry name" value="GTP-bd"/>
</dbReference>
<feature type="binding site" evidence="6">
    <location>
        <position position="465"/>
    </location>
    <ligand>
        <name>(6S)-5-formyl-5,6,7,8-tetrahydrofolate</name>
        <dbReference type="ChEBI" id="CHEBI:57457"/>
    </ligand>
</feature>
<comment type="caution">
    <text evidence="11">The sequence shown here is derived from an EMBL/GenBank/DDBJ whole genome shotgun (WGS) entry which is preliminary data.</text>
</comment>
<evidence type="ECO:0000256" key="4">
    <source>
        <dbReference type="ARBA" id="ARBA00022958"/>
    </source>
</evidence>
<evidence type="ECO:0000313" key="11">
    <source>
        <dbReference type="EMBL" id="MBK1725970.1"/>
    </source>
</evidence>
<dbReference type="InterPro" id="IPR031168">
    <property type="entry name" value="G_TrmE"/>
</dbReference>
<keyword evidence="6" id="KW-0963">Cytoplasm</keyword>
<feature type="domain" description="GTP-binding protein TrmE N-terminal" evidence="9">
    <location>
        <begin position="15"/>
        <end position="128"/>
    </location>
</feature>
<evidence type="ECO:0000256" key="2">
    <source>
        <dbReference type="ARBA" id="ARBA00022694"/>
    </source>
</evidence>
<comment type="cofactor">
    <cofactor evidence="6">
        <name>K(+)</name>
        <dbReference type="ChEBI" id="CHEBI:29103"/>
    </cofactor>
    <text evidence="6">Binds 1 potassium ion per subunit.</text>
</comment>
<dbReference type="InterPro" id="IPR027417">
    <property type="entry name" value="P-loop_NTPase"/>
</dbReference>
<comment type="subunit">
    <text evidence="6">Homodimer. Heterotetramer of two MnmE and two MnmG subunits.</text>
</comment>
<dbReference type="InterPro" id="IPR005225">
    <property type="entry name" value="Small_GTP-bd"/>
</dbReference>
<protein>
    <recommendedName>
        <fullName evidence="6">tRNA modification GTPase MnmE</fullName>
        <ecNumber evidence="6">3.6.-.-</ecNumber>
    </recommendedName>
</protein>
<evidence type="ECO:0000259" key="10">
    <source>
        <dbReference type="Pfam" id="PF12631"/>
    </source>
</evidence>
<dbReference type="Pfam" id="PF01926">
    <property type="entry name" value="MMR_HSR1"/>
    <property type="match status" value="1"/>
</dbReference>
<dbReference type="InterPro" id="IPR027266">
    <property type="entry name" value="TrmE/GcvT-like"/>
</dbReference>
<dbReference type="InterPro" id="IPR004520">
    <property type="entry name" value="GTPase_MnmE"/>
</dbReference>
<dbReference type="EC" id="3.6.-.-" evidence="6"/>
<feature type="binding site" evidence="6">
    <location>
        <begin position="279"/>
        <end position="282"/>
    </location>
    <ligand>
        <name>GTP</name>
        <dbReference type="ChEBI" id="CHEBI:37565"/>
    </ligand>
</feature>
<organism evidence="11 12">
    <name type="scientific">Halorhodospira neutriphila</name>
    <dbReference type="NCBI Taxonomy" id="168379"/>
    <lineage>
        <taxon>Bacteria</taxon>
        <taxon>Pseudomonadati</taxon>
        <taxon>Pseudomonadota</taxon>
        <taxon>Gammaproteobacteria</taxon>
        <taxon>Chromatiales</taxon>
        <taxon>Ectothiorhodospiraceae</taxon>
        <taxon>Halorhodospira</taxon>
    </lineage>
</organism>
<evidence type="ECO:0000313" key="12">
    <source>
        <dbReference type="Proteomes" id="UP000738126"/>
    </source>
</evidence>
<dbReference type="Proteomes" id="UP000738126">
    <property type="component" value="Unassembled WGS sequence"/>
</dbReference>
<evidence type="ECO:0000256" key="6">
    <source>
        <dbReference type="HAMAP-Rule" id="MF_00379"/>
    </source>
</evidence>
<dbReference type="RefSeq" id="WP_200256608.1">
    <property type="nucleotide sequence ID" value="NZ_NRSH01000017.1"/>
</dbReference>
<feature type="binding site" evidence="6">
    <location>
        <position position="260"/>
    </location>
    <ligand>
        <name>Mg(2+)</name>
        <dbReference type="ChEBI" id="CHEBI:18420"/>
    </ligand>
</feature>
<keyword evidence="2 6" id="KW-0819">tRNA processing</keyword>